<reference evidence="4 5" key="1">
    <citation type="submission" date="2017-04" db="EMBL/GenBank/DDBJ databases">
        <authorList>
            <person name="Afonso C.L."/>
            <person name="Miller P.J."/>
            <person name="Scott M.A."/>
            <person name="Spackman E."/>
            <person name="Goraichik I."/>
            <person name="Dimitrov K.M."/>
            <person name="Suarez D.L."/>
            <person name="Swayne D.E."/>
        </authorList>
    </citation>
    <scope>NUCLEOTIDE SEQUENCE [LARGE SCALE GENOMIC DNA]</scope>
    <source>
        <strain evidence="4 5">CGMCC 1.10972</strain>
    </source>
</reference>
<organism evidence="4 5">
    <name type="scientific">Fulvimarina manganoxydans</name>
    <dbReference type="NCBI Taxonomy" id="937218"/>
    <lineage>
        <taxon>Bacteria</taxon>
        <taxon>Pseudomonadati</taxon>
        <taxon>Pseudomonadota</taxon>
        <taxon>Alphaproteobacteria</taxon>
        <taxon>Hyphomicrobiales</taxon>
        <taxon>Aurantimonadaceae</taxon>
        <taxon>Fulvimarina</taxon>
    </lineage>
</organism>
<dbReference type="OrthoDB" id="9790710at2"/>
<evidence type="ECO:0000256" key="2">
    <source>
        <dbReference type="ARBA" id="ARBA00022679"/>
    </source>
</evidence>
<dbReference type="RefSeq" id="WP_084413074.1">
    <property type="nucleotide sequence ID" value="NZ_FWXR01000038.1"/>
</dbReference>
<accession>A0A1W2EVW2</accession>
<proteinExistence type="predicted"/>
<keyword evidence="2 4" id="KW-0808">Transferase</keyword>
<keyword evidence="5" id="KW-1185">Reference proteome</keyword>
<dbReference type="STRING" id="937218.SAMN06297251_13817"/>
<dbReference type="PANTHER" id="PTHR12526">
    <property type="entry name" value="GLYCOSYLTRANSFERASE"/>
    <property type="match status" value="1"/>
</dbReference>
<evidence type="ECO:0000259" key="3">
    <source>
        <dbReference type="Pfam" id="PF00534"/>
    </source>
</evidence>
<dbReference type="GO" id="GO:0016757">
    <property type="term" value="F:glycosyltransferase activity"/>
    <property type="evidence" value="ECO:0007669"/>
    <property type="project" value="UniProtKB-KW"/>
</dbReference>
<evidence type="ECO:0000256" key="1">
    <source>
        <dbReference type="ARBA" id="ARBA00022676"/>
    </source>
</evidence>
<dbReference type="EMBL" id="FWXR01000038">
    <property type="protein sequence ID" value="SMD13692.1"/>
    <property type="molecule type" value="Genomic_DNA"/>
</dbReference>
<feature type="domain" description="Glycosyl transferase family 1" evidence="3">
    <location>
        <begin position="215"/>
        <end position="379"/>
    </location>
</feature>
<dbReference type="SUPFAM" id="SSF53756">
    <property type="entry name" value="UDP-Glycosyltransferase/glycogen phosphorylase"/>
    <property type="match status" value="1"/>
</dbReference>
<dbReference type="Gene3D" id="3.40.50.2000">
    <property type="entry name" value="Glycogen Phosphorylase B"/>
    <property type="match status" value="2"/>
</dbReference>
<sequence>MTGRIAILVKGYPRLSETFIAQEIAGLEDRGIEQLIVSLRQPQEGKRHPVHERIKADILYLPEYLKDDPSRVKAGRDFAEGQPGYEQARAIFEADLKRDNTANRHRRFGQACVLAHELPADIGWLHTHYLHTPASVARYAATILGLGWSFSAHAKDIWTSEAWELSEKLGSAAFGVTCTKANLDYLQSLTSEPERVELVYHGLDLSEVRPPERGGERSGPLRIVSVGRMVEKKGFGDLVRALARLKDRDWRFDHVGGGALTKTLQAQAEKAGIADRITWHGTRTRREVFDLLREADCFVLPSRIAKSGDRDGLPNVLMEAQAHRLPVISTKVSAIPEFVEDGRTGLLVEERDPKALAEAIARLMDDPALATRLGQAGEERTRTRFSPEPGLDRVAELLRATKKRAAA</sequence>
<dbReference type="Pfam" id="PF00534">
    <property type="entry name" value="Glycos_transf_1"/>
    <property type="match status" value="1"/>
</dbReference>
<dbReference type="AlphaFoldDB" id="A0A1W2EVW2"/>
<dbReference type="Proteomes" id="UP000192656">
    <property type="component" value="Unassembled WGS sequence"/>
</dbReference>
<name>A0A1W2EVW2_9HYPH</name>
<keyword evidence="1" id="KW-0328">Glycosyltransferase</keyword>
<gene>
    <name evidence="4" type="ORF">SAMN06297251_13817</name>
</gene>
<protein>
    <submittedName>
        <fullName evidence="4">Glycosyltransferase involved in cell wall bisynthesis</fullName>
    </submittedName>
</protein>
<dbReference type="InterPro" id="IPR001296">
    <property type="entry name" value="Glyco_trans_1"/>
</dbReference>
<dbReference type="CDD" id="cd03801">
    <property type="entry name" value="GT4_PimA-like"/>
    <property type="match status" value="1"/>
</dbReference>
<dbReference type="PANTHER" id="PTHR12526:SF510">
    <property type="entry name" value="D-INOSITOL 3-PHOSPHATE GLYCOSYLTRANSFERASE"/>
    <property type="match status" value="1"/>
</dbReference>
<evidence type="ECO:0000313" key="4">
    <source>
        <dbReference type="EMBL" id="SMD13692.1"/>
    </source>
</evidence>
<evidence type="ECO:0000313" key="5">
    <source>
        <dbReference type="Proteomes" id="UP000192656"/>
    </source>
</evidence>